<dbReference type="Gene3D" id="3.20.20.450">
    <property type="entry name" value="EAL domain"/>
    <property type="match status" value="1"/>
</dbReference>
<dbReference type="InterPro" id="IPR035965">
    <property type="entry name" value="PAS-like_dom_sf"/>
</dbReference>
<proteinExistence type="predicted"/>
<evidence type="ECO:0000313" key="6">
    <source>
        <dbReference type="Proteomes" id="UP000322110"/>
    </source>
</evidence>
<dbReference type="NCBIfam" id="TIGR00229">
    <property type="entry name" value="sensory_box"/>
    <property type="match status" value="1"/>
</dbReference>
<gene>
    <name evidence="5" type="ORF">F0Q34_20415</name>
</gene>
<dbReference type="CDD" id="cd01948">
    <property type="entry name" value="EAL"/>
    <property type="match status" value="1"/>
</dbReference>
<dbReference type="PROSITE" id="PS50113">
    <property type="entry name" value="PAC"/>
    <property type="match status" value="1"/>
</dbReference>
<dbReference type="InterPro" id="IPR000014">
    <property type="entry name" value="PAS"/>
</dbReference>
<organism evidence="5 6">
    <name type="scientific">Teichococcus oryzae</name>
    <dbReference type="NCBI Taxonomy" id="1608942"/>
    <lineage>
        <taxon>Bacteria</taxon>
        <taxon>Pseudomonadati</taxon>
        <taxon>Pseudomonadota</taxon>
        <taxon>Alphaproteobacteria</taxon>
        <taxon>Acetobacterales</taxon>
        <taxon>Roseomonadaceae</taxon>
        <taxon>Roseomonas</taxon>
    </lineage>
</organism>
<dbReference type="SUPFAM" id="SSF55785">
    <property type="entry name" value="PYP-like sensor domain (PAS domain)"/>
    <property type="match status" value="1"/>
</dbReference>
<sequence>MRRVVVAIRSVAERIRRALSIRPAANEQEAAVMRDQCNLLFLLCLLFSAAGGLNVVVNSFAFGVTGKPFMMVMVTAVVLHYAGIIWVAMRWKRDKNDFRFLRQAQLLYAGLGLSWGMTIILFAFNGRPDQTVLLLGLASGVVSTPIISVPLGIAFAFFIPDAILSIYAVSVAMPNADFFSAASFISFTGYAATGIIFTNLTFSGRSEARAALQREIATVNVFLREYEEGSPDWLWQTDQEGRICKASAQMGQAAGLTPAEIEGMPMAQLLSSARKGNRLDDRAHHDLATCFQERQAFRDLMVRHDGSRGTRWFRLTGHPVFNENGALTGFRGIGRDVTSGYEASEKVNFLAKHDTLTGLLNRRSFVEAIETLCEEKRSFALALIDLDSFKKTNDTFGHHIGDRLLQCVAGRIQQSMRPQDFAARLGGDEFATVIVGADNEEGRVVADRLAQRLNERVEIDGMTIVSGASIGVSACPQDAQDPQRLLLLADLALYKAKGQGKGKAFVFDRWIEDEHHQQISRESELREAIEKGQISVLYQPIVDLTSSQIVSAEALVRWNHPVRGSVEPSAFIETAERAGLMEALGKLVLQIACRDAATWPEPIQVNVNLSPRQLRSGQFPQILAETLADTGLPAERLAIEITENVLLDQDNRTLQQLDSMREMGVSLILDDFGTGYSSLTYLHKVEVRGIKIDASFTRQLPEPKVAAIYRMIARLAMDLNIYVVAEGVEDAGQVEWLNRNGIRFAQGYLLGRPSPSPPASRVEYLT</sequence>
<dbReference type="InterPro" id="IPR052155">
    <property type="entry name" value="Biofilm_reg_signaling"/>
</dbReference>
<keyword evidence="1" id="KW-1133">Transmembrane helix</keyword>
<feature type="transmembrane region" description="Helical" evidence="1">
    <location>
        <begin position="68"/>
        <end position="87"/>
    </location>
</feature>
<comment type="caution">
    <text evidence="5">The sequence shown here is derived from an EMBL/GenBank/DDBJ whole genome shotgun (WGS) entry which is preliminary data.</text>
</comment>
<feature type="domain" description="EAL" evidence="3">
    <location>
        <begin position="518"/>
        <end position="766"/>
    </location>
</feature>
<feature type="domain" description="PAC" evidence="2">
    <location>
        <begin position="295"/>
        <end position="349"/>
    </location>
</feature>
<dbReference type="PROSITE" id="PS50887">
    <property type="entry name" value="GGDEF"/>
    <property type="match status" value="1"/>
</dbReference>
<reference evidence="5 6" key="1">
    <citation type="journal article" date="2015" name="Int. J. Syst. Evol. Microbiol.">
        <title>Roseomonas oryzae sp. nov., isolated from paddy rhizosphere soil.</title>
        <authorList>
            <person name="Ramaprasad E.V."/>
            <person name="Sasikala Ch."/>
            <person name="Ramana Ch.V."/>
        </authorList>
    </citation>
    <scope>NUCLEOTIDE SEQUENCE [LARGE SCALE GENOMIC DNA]</scope>
    <source>
        <strain evidence="5 6">KCTC 42542</strain>
    </source>
</reference>
<name>A0A5B2TB10_9PROT</name>
<dbReference type="InterPro" id="IPR000160">
    <property type="entry name" value="GGDEF_dom"/>
</dbReference>
<feature type="transmembrane region" description="Helical" evidence="1">
    <location>
        <begin position="39"/>
        <end position="62"/>
    </location>
</feature>
<dbReference type="RefSeq" id="WP_149814230.1">
    <property type="nucleotide sequence ID" value="NZ_VUKA01000031.1"/>
</dbReference>
<evidence type="ECO:0000259" key="3">
    <source>
        <dbReference type="PROSITE" id="PS50883"/>
    </source>
</evidence>
<dbReference type="EMBL" id="VUKA01000031">
    <property type="protein sequence ID" value="KAA2211379.1"/>
    <property type="molecule type" value="Genomic_DNA"/>
</dbReference>
<dbReference type="Pfam" id="PF00563">
    <property type="entry name" value="EAL"/>
    <property type="match status" value="1"/>
</dbReference>
<dbReference type="NCBIfam" id="TIGR00254">
    <property type="entry name" value="GGDEF"/>
    <property type="match status" value="1"/>
</dbReference>
<keyword evidence="1" id="KW-0812">Transmembrane</keyword>
<dbReference type="PANTHER" id="PTHR44757:SF2">
    <property type="entry name" value="BIOFILM ARCHITECTURE MAINTENANCE PROTEIN MBAA"/>
    <property type="match status" value="1"/>
</dbReference>
<dbReference type="Proteomes" id="UP000322110">
    <property type="component" value="Unassembled WGS sequence"/>
</dbReference>
<dbReference type="InterPro" id="IPR029787">
    <property type="entry name" value="Nucleotide_cyclase"/>
</dbReference>
<accession>A0A5B2TB10</accession>
<feature type="transmembrane region" description="Helical" evidence="1">
    <location>
        <begin position="107"/>
        <end position="126"/>
    </location>
</feature>
<dbReference type="PROSITE" id="PS50883">
    <property type="entry name" value="EAL"/>
    <property type="match status" value="1"/>
</dbReference>
<keyword evidence="1" id="KW-0472">Membrane</keyword>
<feature type="domain" description="GGDEF" evidence="4">
    <location>
        <begin position="377"/>
        <end position="509"/>
    </location>
</feature>
<dbReference type="AlphaFoldDB" id="A0A5B2TB10"/>
<dbReference type="OrthoDB" id="9793210at2"/>
<dbReference type="InterPro" id="IPR043128">
    <property type="entry name" value="Rev_trsase/Diguanyl_cyclase"/>
</dbReference>
<dbReference type="PANTHER" id="PTHR44757">
    <property type="entry name" value="DIGUANYLATE CYCLASE DGCP"/>
    <property type="match status" value="1"/>
</dbReference>
<dbReference type="Gene3D" id="3.30.450.20">
    <property type="entry name" value="PAS domain"/>
    <property type="match status" value="1"/>
</dbReference>
<dbReference type="InterPro" id="IPR013656">
    <property type="entry name" value="PAS_4"/>
</dbReference>
<dbReference type="SUPFAM" id="SSF55073">
    <property type="entry name" value="Nucleotide cyclase"/>
    <property type="match status" value="1"/>
</dbReference>
<dbReference type="InterPro" id="IPR001633">
    <property type="entry name" value="EAL_dom"/>
</dbReference>
<evidence type="ECO:0000313" key="5">
    <source>
        <dbReference type="EMBL" id="KAA2211379.1"/>
    </source>
</evidence>
<feature type="transmembrane region" description="Helical" evidence="1">
    <location>
        <begin position="146"/>
        <end position="169"/>
    </location>
</feature>
<dbReference type="SUPFAM" id="SSF141868">
    <property type="entry name" value="EAL domain-like"/>
    <property type="match status" value="1"/>
</dbReference>
<dbReference type="SMART" id="SM00267">
    <property type="entry name" value="GGDEF"/>
    <property type="match status" value="1"/>
</dbReference>
<dbReference type="Pfam" id="PF08448">
    <property type="entry name" value="PAS_4"/>
    <property type="match status" value="1"/>
</dbReference>
<evidence type="ECO:0000259" key="4">
    <source>
        <dbReference type="PROSITE" id="PS50887"/>
    </source>
</evidence>
<keyword evidence="6" id="KW-1185">Reference proteome</keyword>
<dbReference type="Pfam" id="PF00990">
    <property type="entry name" value="GGDEF"/>
    <property type="match status" value="1"/>
</dbReference>
<dbReference type="CDD" id="cd01949">
    <property type="entry name" value="GGDEF"/>
    <property type="match status" value="1"/>
</dbReference>
<evidence type="ECO:0000256" key="1">
    <source>
        <dbReference type="SAM" id="Phobius"/>
    </source>
</evidence>
<dbReference type="SMART" id="SM00052">
    <property type="entry name" value="EAL"/>
    <property type="match status" value="1"/>
</dbReference>
<dbReference type="InterPro" id="IPR000700">
    <property type="entry name" value="PAS-assoc_C"/>
</dbReference>
<dbReference type="InterPro" id="IPR035919">
    <property type="entry name" value="EAL_sf"/>
</dbReference>
<protein>
    <submittedName>
        <fullName evidence="5">EAL domain-containing protein</fullName>
    </submittedName>
</protein>
<dbReference type="CDD" id="cd00130">
    <property type="entry name" value="PAS"/>
    <property type="match status" value="1"/>
</dbReference>
<feature type="transmembrane region" description="Helical" evidence="1">
    <location>
        <begin position="181"/>
        <end position="202"/>
    </location>
</feature>
<evidence type="ECO:0000259" key="2">
    <source>
        <dbReference type="PROSITE" id="PS50113"/>
    </source>
</evidence>
<dbReference type="Gene3D" id="3.30.70.270">
    <property type="match status" value="1"/>
</dbReference>